<dbReference type="OrthoDB" id="10430518at2759"/>
<protein>
    <submittedName>
        <fullName evidence="1">14654_t:CDS:1</fullName>
    </submittedName>
</protein>
<reference evidence="1" key="1">
    <citation type="submission" date="2021-06" db="EMBL/GenBank/DDBJ databases">
        <authorList>
            <person name="Kallberg Y."/>
            <person name="Tangrot J."/>
            <person name="Rosling A."/>
        </authorList>
    </citation>
    <scope>NUCLEOTIDE SEQUENCE</scope>
    <source>
        <strain evidence="1">FL130A</strain>
    </source>
</reference>
<dbReference type="Gene3D" id="3.40.50.300">
    <property type="entry name" value="P-loop containing nucleotide triphosphate hydrolases"/>
    <property type="match status" value="1"/>
</dbReference>
<name>A0A9N9IT45_9GLOM</name>
<evidence type="ECO:0000313" key="2">
    <source>
        <dbReference type="Proteomes" id="UP000789508"/>
    </source>
</evidence>
<organism evidence="1 2">
    <name type="scientific">Ambispora leptoticha</name>
    <dbReference type="NCBI Taxonomy" id="144679"/>
    <lineage>
        <taxon>Eukaryota</taxon>
        <taxon>Fungi</taxon>
        <taxon>Fungi incertae sedis</taxon>
        <taxon>Mucoromycota</taxon>
        <taxon>Glomeromycotina</taxon>
        <taxon>Glomeromycetes</taxon>
        <taxon>Archaeosporales</taxon>
        <taxon>Ambisporaceae</taxon>
        <taxon>Ambispora</taxon>
    </lineage>
</organism>
<dbReference type="InterPro" id="IPR027417">
    <property type="entry name" value="P-loop_NTPase"/>
</dbReference>
<gene>
    <name evidence="1" type="ORF">ALEPTO_LOCUS13215</name>
</gene>
<dbReference type="SUPFAM" id="SSF52540">
    <property type="entry name" value="P-loop containing nucleoside triphosphate hydrolases"/>
    <property type="match status" value="1"/>
</dbReference>
<feature type="non-terminal residue" evidence="1">
    <location>
        <position position="1"/>
    </location>
</feature>
<comment type="caution">
    <text evidence="1">The sequence shown here is derived from an EMBL/GenBank/DDBJ whole genome shotgun (WGS) entry which is preliminary data.</text>
</comment>
<dbReference type="EMBL" id="CAJVPS010039298">
    <property type="protein sequence ID" value="CAG8748616.1"/>
    <property type="molecule type" value="Genomic_DNA"/>
</dbReference>
<keyword evidence="2" id="KW-1185">Reference proteome</keyword>
<proteinExistence type="predicted"/>
<dbReference type="AlphaFoldDB" id="A0A9N9IT45"/>
<dbReference type="Proteomes" id="UP000789508">
    <property type="component" value="Unassembled WGS sequence"/>
</dbReference>
<evidence type="ECO:0000313" key="1">
    <source>
        <dbReference type="EMBL" id="CAG8748616.1"/>
    </source>
</evidence>
<sequence>TSSSTIANFPSIDAKPPFLRDYQLADVKFLSQLKSVAIFSEMRTGKTPIALMTFQQWSVNNLLIITPSVLQQQWQKSVEK</sequence>
<accession>A0A9N9IT45</accession>